<dbReference type="Proteomes" id="UP000198857">
    <property type="component" value="Unassembled WGS sequence"/>
</dbReference>
<dbReference type="AlphaFoldDB" id="A0A1I5RVS2"/>
<dbReference type="RefSeq" id="WP_091112540.1">
    <property type="nucleotide sequence ID" value="NZ_FOWQ01000006.1"/>
</dbReference>
<dbReference type="GO" id="GO:0003676">
    <property type="term" value="F:nucleic acid binding"/>
    <property type="evidence" value="ECO:0007669"/>
    <property type="project" value="InterPro"/>
</dbReference>
<gene>
    <name evidence="1" type="ORF">SAMN05660464_3744</name>
</gene>
<dbReference type="OrthoDB" id="506280at2"/>
<protein>
    <recommendedName>
        <fullName evidence="3">DUF91 domain-containing protein</fullName>
    </recommendedName>
</protein>
<keyword evidence="2" id="KW-1185">Reference proteome</keyword>
<sequence length="361" mass="38879">MLLTSATVDIRVRQQGGKWTAPSSYGYINEAELQQILFDQPSLIEGVSSRAIAVRELTMSVGRADVVMIDTDGTITIVECKLAAGPDIRRTIVGQVLDYAARLAELTPTVFAEHWQRRGGQPLDQFFDGQPEESRRAFEANLEAGVFTLVLAVDSINTDLRRIVRYLNMHTSAGMRLLAIELRRAEHGGTEILVPTVYGSESADEKDARGGAGVGTRWTPADVDPWLRERDVELADAVIAFTEDLARSGLRIQGGGAGAHPSFSIWGTAASGVEIAPFSVYCGSPASLSCNFQWTSGAGETALSRFLDDLVAAGAPLKPEVIRDATYKRRPGIPLDLLKDPARRSAIAAATQRLTQGAPTG</sequence>
<name>A0A1I5RVS2_9ACTN</name>
<evidence type="ECO:0000313" key="1">
    <source>
        <dbReference type="EMBL" id="SFP62537.1"/>
    </source>
</evidence>
<proteinExistence type="predicted"/>
<reference evidence="2" key="1">
    <citation type="submission" date="2016-10" db="EMBL/GenBank/DDBJ databases">
        <authorList>
            <person name="Varghese N."/>
            <person name="Submissions S."/>
        </authorList>
    </citation>
    <scope>NUCLEOTIDE SEQUENCE [LARGE SCALE GENOMIC DNA]</scope>
    <source>
        <strain evidence="2">DSM 44208</strain>
    </source>
</reference>
<evidence type="ECO:0008006" key="3">
    <source>
        <dbReference type="Google" id="ProtNLM"/>
    </source>
</evidence>
<dbReference type="InterPro" id="IPR011856">
    <property type="entry name" value="tRNA_endonuc-like_dom_sf"/>
</dbReference>
<accession>A0A1I5RVS2</accession>
<evidence type="ECO:0000313" key="2">
    <source>
        <dbReference type="Proteomes" id="UP000198857"/>
    </source>
</evidence>
<dbReference type="STRING" id="1523247.SAMN05660464_3744"/>
<dbReference type="EMBL" id="FOWQ01000006">
    <property type="protein sequence ID" value="SFP62537.1"/>
    <property type="molecule type" value="Genomic_DNA"/>
</dbReference>
<organism evidence="1 2">
    <name type="scientific">Geodermatophilus dictyosporus</name>
    <dbReference type="NCBI Taxonomy" id="1523247"/>
    <lineage>
        <taxon>Bacteria</taxon>
        <taxon>Bacillati</taxon>
        <taxon>Actinomycetota</taxon>
        <taxon>Actinomycetes</taxon>
        <taxon>Geodermatophilales</taxon>
        <taxon>Geodermatophilaceae</taxon>
        <taxon>Geodermatophilus</taxon>
    </lineage>
</organism>
<dbReference type="Gene3D" id="3.40.1350.10">
    <property type="match status" value="1"/>
</dbReference>